<dbReference type="InterPro" id="IPR002498">
    <property type="entry name" value="PInositol-4-P-4/5-kinase_core"/>
</dbReference>
<comment type="caution">
    <text evidence="4">The sequence shown here is derived from an EMBL/GenBank/DDBJ whole genome shotgun (WGS) entry which is preliminary data.</text>
</comment>
<dbReference type="GO" id="GO:0000285">
    <property type="term" value="F:1-phosphatidylinositol-3-phosphate 5-kinase activity"/>
    <property type="evidence" value="ECO:0007669"/>
    <property type="project" value="TreeGrafter"/>
</dbReference>
<reference evidence="4" key="1">
    <citation type="submission" date="2021-02" db="EMBL/GenBank/DDBJ databases">
        <title>First Annotated Genome of the Yellow-green Alga Tribonema minus.</title>
        <authorList>
            <person name="Mahan K.M."/>
        </authorList>
    </citation>
    <scope>NUCLEOTIDE SEQUENCE</scope>
    <source>
        <strain evidence="4">UTEX B ZZ1240</strain>
    </source>
</reference>
<feature type="region of interest" description="Disordered" evidence="2">
    <location>
        <begin position="115"/>
        <end position="151"/>
    </location>
</feature>
<proteinExistence type="predicted"/>
<dbReference type="GO" id="GO:0010008">
    <property type="term" value="C:endosome membrane"/>
    <property type="evidence" value="ECO:0007669"/>
    <property type="project" value="TreeGrafter"/>
</dbReference>
<dbReference type="Pfam" id="PF01504">
    <property type="entry name" value="PIP5K"/>
    <property type="match status" value="1"/>
</dbReference>
<accession>A0A835ZDL9</accession>
<dbReference type="GO" id="GO:0046854">
    <property type="term" value="P:phosphatidylinositol phosphate biosynthetic process"/>
    <property type="evidence" value="ECO:0007669"/>
    <property type="project" value="TreeGrafter"/>
</dbReference>
<feature type="domain" description="PIPK" evidence="3">
    <location>
        <begin position="1"/>
        <end position="104"/>
    </location>
</feature>
<gene>
    <name evidence="4" type="ORF">JKP88DRAFT_192304</name>
</gene>
<protein>
    <recommendedName>
        <fullName evidence="3">PIPK domain-containing protein</fullName>
    </recommendedName>
</protein>
<dbReference type="InterPro" id="IPR027483">
    <property type="entry name" value="PInositol-4-P-4/5-kinase_C_sf"/>
</dbReference>
<organism evidence="4 5">
    <name type="scientific">Tribonema minus</name>
    <dbReference type="NCBI Taxonomy" id="303371"/>
    <lineage>
        <taxon>Eukaryota</taxon>
        <taxon>Sar</taxon>
        <taxon>Stramenopiles</taxon>
        <taxon>Ochrophyta</taxon>
        <taxon>PX clade</taxon>
        <taxon>Xanthophyceae</taxon>
        <taxon>Tribonematales</taxon>
        <taxon>Tribonemataceae</taxon>
        <taxon>Tribonema</taxon>
    </lineage>
</organism>
<keyword evidence="1" id="KW-0547">Nucleotide-binding</keyword>
<evidence type="ECO:0000313" key="5">
    <source>
        <dbReference type="Proteomes" id="UP000664859"/>
    </source>
</evidence>
<keyword evidence="1" id="KW-0067">ATP-binding</keyword>
<dbReference type="EMBL" id="JAFCMP010000037">
    <property type="protein sequence ID" value="KAG5190222.1"/>
    <property type="molecule type" value="Genomic_DNA"/>
</dbReference>
<dbReference type="SUPFAM" id="SSF56104">
    <property type="entry name" value="SAICAR synthase-like"/>
    <property type="match status" value="1"/>
</dbReference>
<keyword evidence="1" id="KW-0808">Transferase</keyword>
<dbReference type="GO" id="GO:0005524">
    <property type="term" value="F:ATP binding"/>
    <property type="evidence" value="ECO:0007669"/>
    <property type="project" value="UniProtKB-UniRule"/>
</dbReference>
<dbReference type="Proteomes" id="UP000664859">
    <property type="component" value="Unassembled WGS sequence"/>
</dbReference>
<keyword evidence="1" id="KW-0418">Kinase</keyword>
<feature type="compositionally biased region" description="Basic and acidic residues" evidence="2">
    <location>
        <begin position="129"/>
        <end position="144"/>
    </location>
</feature>
<dbReference type="OrthoDB" id="158357at2759"/>
<evidence type="ECO:0000256" key="1">
    <source>
        <dbReference type="PROSITE-ProRule" id="PRU00781"/>
    </source>
</evidence>
<dbReference type="PANTHER" id="PTHR45748">
    <property type="entry name" value="1-PHOSPHATIDYLINOSITOL 3-PHOSPHATE 5-KINASE-RELATED"/>
    <property type="match status" value="1"/>
</dbReference>
<dbReference type="Gene3D" id="3.30.810.10">
    <property type="entry name" value="2-Layer Sandwich"/>
    <property type="match status" value="1"/>
</dbReference>
<dbReference type="SMART" id="SM00330">
    <property type="entry name" value="PIPKc"/>
    <property type="match status" value="1"/>
</dbReference>
<evidence type="ECO:0000313" key="4">
    <source>
        <dbReference type="EMBL" id="KAG5190222.1"/>
    </source>
</evidence>
<dbReference type="AlphaFoldDB" id="A0A835ZDL9"/>
<keyword evidence="5" id="KW-1185">Reference proteome</keyword>
<dbReference type="PANTHER" id="PTHR45748:SF7">
    <property type="entry name" value="1-PHOSPHATIDYLINOSITOL 3-PHOSPHATE 5-KINASE-RELATED"/>
    <property type="match status" value="1"/>
</dbReference>
<evidence type="ECO:0000259" key="3">
    <source>
        <dbReference type="PROSITE" id="PS51455"/>
    </source>
</evidence>
<evidence type="ECO:0000256" key="2">
    <source>
        <dbReference type="SAM" id="MobiDB-lite"/>
    </source>
</evidence>
<sequence>MEFTGGQPLPLLDHSKAVFQTAIMNDTLFLSLVNVVDYSIVVGLDEDRRELVVGIIDYMRQYDIIKRVERMGKSVSMVVGQAEPTIVQPSMYKTRFQQAMERYFMTVPDKWTNVSGGASGGGAGGASADDSRSRSRSPDADRRAASRAHAT</sequence>
<name>A0A835ZDL9_9STRA</name>
<dbReference type="PROSITE" id="PS51455">
    <property type="entry name" value="PIPK"/>
    <property type="match status" value="1"/>
</dbReference>